<evidence type="ECO:0000313" key="3">
    <source>
        <dbReference type="Proteomes" id="UP000807353"/>
    </source>
</evidence>
<reference evidence="2" key="1">
    <citation type="submission" date="2020-11" db="EMBL/GenBank/DDBJ databases">
        <authorList>
            <consortium name="DOE Joint Genome Institute"/>
            <person name="Ahrendt S."/>
            <person name="Riley R."/>
            <person name="Andreopoulos W."/>
            <person name="Labutti K."/>
            <person name="Pangilinan J."/>
            <person name="Ruiz-Duenas F.J."/>
            <person name="Barrasa J.M."/>
            <person name="Sanchez-Garcia M."/>
            <person name="Camarero S."/>
            <person name="Miyauchi S."/>
            <person name="Serrano A."/>
            <person name="Linde D."/>
            <person name="Babiker R."/>
            <person name="Drula E."/>
            <person name="Ayuso-Fernandez I."/>
            <person name="Pacheco R."/>
            <person name="Padilla G."/>
            <person name="Ferreira P."/>
            <person name="Barriuso J."/>
            <person name="Kellner H."/>
            <person name="Castanera R."/>
            <person name="Alfaro M."/>
            <person name="Ramirez L."/>
            <person name="Pisabarro A.G."/>
            <person name="Kuo A."/>
            <person name="Tritt A."/>
            <person name="Lipzen A."/>
            <person name="He G."/>
            <person name="Yan M."/>
            <person name="Ng V."/>
            <person name="Cullen D."/>
            <person name="Martin F."/>
            <person name="Rosso M.-N."/>
            <person name="Henrissat B."/>
            <person name="Hibbett D."/>
            <person name="Martinez A.T."/>
            <person name="Grigoriev I.V."/>
        </authorList>
    </citation>
    <scope>NUCLEOTIDE SEQUENCE</scope>
    <source>
        <strain evidence="2">CBS 247.69</strain>
    </source>
</reference>
<comment type="caution">
    <text evidence="2">The sequence shown here is derived from an EMBL/GenBank/DDBJ whole genome shotgun (WGS) entry which is preliminary data.</text>
</comment>
<dbReference type="InterPro" id="IPR032675">
    <property type="entry name" value="LRR_dom_sf"/>
</dbReference>
<accession>A0A9P6CL58</accession>
<dbReference type="Proteomes" id="UP000807353">
    <property type="component" value="Unassembled WGS sequence"/>
</dbReference>
<dbReference type="PANTHER" id="PTHR38926:SF5">
    <property type="entry name" value="F-BOX AND LEUCINE-RICH REPEAT PROTEIN 6"/>
    <property type="match status" value="1"/>
</dbReference>
<dbReference type="OrthoDB" id="2884925at2759"/>
<proteinExistence type="predicted"/>
<dbReference type="PANTHER" id="PTHR38926">
    <property type="entry name" value="F-BOX DOMAIN CONTAINING PROTEIN, EXPRESSED"/>
    <property type="match status" value="1"/>
</dbReference>
<dbReference type="Gene3D" id="3.80.10.10">
    <property type="entry name" value="Ribonuclease Inhibitor"/>
    <property type="match status" value="1"/>
</dbReference>
<sequence>MAIQNKSEWVPYLKTMDAGKPGLTDMYKESQIFYFKSSVMDAFENHICNIAASGSLQEREDGQARLKSMTDKVESQLRRLRALHNMLTPTGRLPSEILSGIFHLLMVDECLEDHANQLSAARLIPRWIVVSQVCAHWRGVALDCSALWTRLDSRNVEYWATETLARTGNAPLRADIKVDDCTSMFEYILSASSRRIRHLSITKNEGGYFNSPSVDGCVSFIEATPILETLDIIMPPVRMANTKPIPASVVKLLETTSVLRELRLRYCTPNWNLPVLRGLTSLVVRDVSFGTRPDVDMLTFTLKDIPNLIHLELSSTLSNDGLPMLNKAPRIVLKHLKSLCIKDACVVATNNFLNQLAFPALVSLELECFLIESPLVDIGSAVPNFTEELKRMPFGPIKRLEIKQPQRDAVIFGVWEDREEGIQCGRNWTISLRIAPEGRPIRNVTPYSVHAVARMLRILDLEELERISVSGTDMVFTRGEWFEWFGHLEKLTKITMSNGCWSLLTALSYASSPPYVDGTWQLFPALRDIKLREMWTTVVYFDHYLFEVRQFLQARGNIQELEVENCLYIQKEDVERMGKFVKNVTWKGPPWEYDD</sequence>
<dbReference type="EMBL" id="MU150244">
    <property type="protein sequence ID" value="KAF9466015.1"/>
    <property type="molecule type" value="Genomic_DNA"/>
</dbReference>
<dbReference type="Pfam" id="PF12937">
    <property type="entry name" value="F-box-like"/>
    <property type="match status" value="1"/>
</dbReference>
<gene>
    <name evidence="2" type="ORF">BDZ94DRAFT_1319971</name>
</gene>
<dbReference type="SUPFAM" id="SSF52047">
    <property type="entry name" value="RNI-like"/>
    <property type="match status" value="1"/>
</dbReference>
<evidence type="ECO:0000259" key="1">
    <source>
        <dbReference type="Pfam" id="PF12937"/>
    </source>
</evidence>
<feature type="domain" description="F-box" evidence="1">
    <location>
        <begin position="92"/>
        <end position="152"/>
    </location>
</feature>
<dbReference type="AlphaFoldDB" id="A0A9P6CL58"/>
<dbReference type="Gene3D" id="1.20.1280.50">
    <property type="match status" value="1"/>
</dbReference>
<evidence type="ECO:0000313" key="2">
    <source>
        <dbReference type="EMBL" id="KAF9466015.1"/>
    </source>
</evidence>
<organism evidence="2 3">
    <name type="scientific">Collybia nuda</name>
    <dbReference type="NCBI Taxonomy" id="64659"/>
    <lineage>
        <taxon>Eukaryota</taxon>
        <taxon>Fungi</taxon>
        <taxon>Dikarya</taxon>
        <taxon>Basidiomycota</taxon>
        <taxon>Agaricomycotina</taxon>
        <taxon>Agaricomycetes</taxon>
        <taxon>Agaricomycetidae</taxon>
        <taxon>Agaricales</taxon>
        <taxon>Tricholomatineae</taxon>
        <taxon>Clitocybaceae</taxon>
        <taxon>Collybia</taxon>
    </lineage>
</organism>
<dbReference type="InterPro" id="IPR001810">
    <property type="entry name" value="F-box_dom"/>
</dbReference>
<name>A0A9P6CL58_9AGAR</name>
<keyword evidence="3" id="KW-1185">Reference proteome</keyword>
<protein>
    <recommendedName>
        <fullName evidence="1">F-box domain-containing protein</fullName>
    </recommendedName>
</protein>